<dbReference type="Gene3D" id="3.30.460.40">
    <property type="match status" value="1"/>
</dbReference>
<keyword evidence="2" id="KW-1185">Reference proteome</keyword>
<dbReference type="RefSeq" id="WP_407348905.1">
    <property type="nucleotide sequence ID" value="NZ_CP136864.1"/>
</dbReference>
<evidence type="ECO:0000313" key="2">
    <source>
        <dbReference type="Proteomes" id="UP001626537"/>
    </source>
</evidence>
<dbReference type="InterPro" id="IPR039498">
    <property type="entry name" value="NTP_transf_5"/>
</dbReference>
<evidence type="ECO:0000313" key="1">
    <source>
        <dbReference type="EMBL" id="WOJ94271.1"/>
    </source>
</evidence>
<protein>
    <submittedName>
        <fullName evidence="1">Nucleotidyltransferase family protein</fullName>
    </submittedName>
</protein>
<dbReference type="Proteomes" id="UP001626537">
    <property type="component" value="Chromosome"/>
</dbReference>
<sequence length="373" mass="40597">MADPYFIHRIALSPLLHGNSKEVLALNLSKVGVIGEDTFVSFIAQQGLAPLWHDLLSQHDLQSQLSHRSLQALSRFSAEAAAHYLLQKSALPEIRAVFDAKHIEHAVYKGVANRERLYDNAALRPAADIDLLVGADNRDRAIASLVSAGYVLRPNADNASHEVNLQRGALTIDLHWDILRPGRTREPLAAALLKDRVDAGDHWALSPSAALFVALVHPVFAKYATAPQSTLIRMLDLSRQLPNDDRTVASTLQLLQRGGVNTAAWIMLWWLLSLSEGATSNHTAAAKTLSEKTAPGTLRRAYLKLWLKNDLASALQGNALLVQFAFTLLAHDQLSDALSALRGIQNSSKQQSIDMQALRCAAETGKTSGASTV</sequence>
<gene>
    <name evidence="1" type="ORF">R0135_03685</name>
</gene>
<accession>A0ABZ0I4Y7</accession>
<proteinExistence type="predicted"/>
<name>A0ABZ0I4Y7_9GAMM</name>
<dbReference type="Pfam" id="PF14907">
    <property type="entry name" value="NTP_transf_5"/>
    <property type="match status" value="1"/>
</dbReference>
<reference evidence="1 2" key="1">
    <citation type="submission" date="2023-10" db="EMBL/GenBank/DDBJ databases">
        <title>Two novel species belonging to the OM43/NOR5 clade.</title>
        <authorList>
            <person name="Park M."/>
        </authorList>
    </citation>
    <scope>NUCLEOTIDE SEQUENCE [LARGE SCALE GENOMIC DNA]</scope>
    <source>
        <strain evidence="1 2">IMCC43200</strain>
    </source>
</reference>
<organism evidence="1 2">
    <name type="scientific">Congregibacter variabilis</name>
    <dbReference type="NCBI Taxonomy" id="3081200"/>
    <lineage>
        <taxon>Bacteria</taxon>
        <taxon>Pseudomonadati</taxon>
        <taxon>Pseudomonadota</taxon>
        <taxon>Gammaproteobacteria</taxon>
        <taxon>Cellvibrionales</taxon>
        <taxon>Halieaceae</taxon>
        <taxon>Congregibacter</taxon>
    </lineage>
</organism>
<dbReference type="EMBL" id="CP136864">
    <property type="protein sequence ID" value="WOJ94271.1"/>
    <property type="molecule type" value="Genomic_DNA"/>
</dbReference>